<reference evidence="4 5" key="1">
    <citation type="journal article" date="2024" name="bioRxiv">
        <title>A reference genome for Trichogramma kaykai: A tiny desert-dwelling parasitoid wasp with competing sex-ratio distorters.</title>
        <authorList>
            <person name="Culotta J."/>
            <person name="Lindsey A.R."/>
        </authorList>
    </citation>
    <scope>NUCLEOTIDE SEQUENCE [LARGE SCALE GENOMIC DNA]</scope>
    <source>
        <strain evidence="4 5">KSX58</strain>
    </source>
</reference>
<feature type="repeat" description="ANK" evidence="3">
    <location>
        <begin position="204"/>
        <end position="233"/>
    </location>
</feature>
<dbReference type="Pfam" id="PF12796">
    <property type="entry name" value="Ank_2"/>
    <property type="match status" value="5"/>
</dbReference>
<feature type="repeat" description="ANK" evidence="3">
    <location>
        <begin position="564"/>
        <end position="596"/>
    </location>
</feature>
<feature type="repeat" description="ANK" evidence="3">
    <location>
        <begin position="853"/>
        <end position="885"/>
    </location>
</feature>
<dbReference type="Pfam" id="PF00023">
    <property type="entry name" value="Ank"/>
    <property type="match status" value="1"/>
</dbReference>
<keyword evidence="1" id="KW-0677">Repeat</keyword>
<accession>A0ABD2WQD1</accession>
<feature type="repeat" description="ANK" evidence="3">
    <location>
        <begin position="928"/>
        <end position="960"/>
    </location>
</feature>
<dbReference type="EMBL" id="JBJJXI010000087">
    <property type="protein sequence ID" value="KAL3394965.1"/>
    <property type="molecule type" value="Genomic_DNA"/>
</dbReference>
<dbReference type="PANTHER" id="PTHR24198">
    <property type="entry name" value="ANKYRIN REPEAT AND PROTEIN KINASE DOMAIN-CONTAINING PROTEIN"/>
    <property type="match status" value="1"/>
</dbReference>
<keyword evidence="2 3" id="KW-0040">ANK repeat</keyword>
<feature type="repeat" description="ANK" evidence="3">
    <location>
        <begin position="493"/>
        <end position="525"/>
    </location>
</feature>
<dbReference type="Proteomes" id="UP001627154">
    <property type="component" value="Unassembled WGS sequence"/>
</dbReference>
<feature type="repeat" description="ANK" evidence="3">
    <location>
        <begin position="1001"/>
        <end position="1029"/>
    </location>
</feature>
<organism evidence="4 5">
    <name type="scientific">Trichogramma kaykai</name>
    <dbReference type="NCBI Taxonomy" id="54128"/>
    <lineage>
        <taxon>Eukaryota</taxon>
        <taxon>Metazoa</taxon>
        <taxon>Ecdysozoa</taxon>
        <taxon>Arthropoda</taxon>
        <taxon>Hexapoda</taxon>
        <taxon>Insecta</taxon>
        <taxon>Pterygota</taxon>
        <taxon>Neoptera</taxon>
        <taxon>Endopterygota</taxon>
        <taxon>Hymenoptera</taxon>
        <taxon>Apocrita</taxon>
        <taxon>Proctotrupomorpha</taxon>
        <taxon>Chalcidoidea</taxon>
        <taxon>Trichogrammatidae</taxon>
        <taxon>Trichogramma</taxon>
    </lineage>
</organism>
<gene>
    <name evidence="4" type="ORF">TKK_010946</name>
</gene>
<dbReference type="InterPro" id="IPR036770">
    <property type="entry name" value="Ankyrin_rpt-contain_sf"/>
</dbReference>
<dbReference type="PROSITE" id="PS50088">
    <property type="entry name" value="ANK_REPEAT"/>
    <property type="match status" value="12"/>
</dbReference>
<keyword evidence="5" id="KW-1185">Reference proteome</keyword>
<feature type="repeat" description="ANK" evidence="3">
    <location>
        <begin position="710"/>
        <end position="742"/>
    </location>
</feature>
<evidence type="ECO:0000256" key="2">
    <source>
        <dbReference type="ARBA" id="ARBA00023043"/>
    </source>
</evidence>
<dbReference type="PRINTS" id="PR01415">
    <property type="entry name" value="ANKYRIN"/>
</dbReference>
<feature type="repeat" description="ANK" evidence="3">
    <location>
        <begin position="275"/>
        <end position="307"/>
    </location>
</feature>
<feature type="repeat" description="ANK" evidence="3">
    <location>
        <begin position="421"/>
        <end position="453"/>
    </location>
</feature>
<evidence type="ECO:0000313" key="4">
    <source>
        <dbReference type="EMBL" id="KAL3394965.1"/>
    </source>
</evidence>
<proteinExistence type="predicted"/>
<dbReference type="Gene3D" id="1.25.40.20">
    <property type="entry name" value="Ankyrin repeat-containing domain"/>
    <property type="match status" value="8"/>
</dbReference>
<dbReference type="AlphaFoldDB" id="A0ABD2WQD1"/>
<dbReference type="SUPFAM" id="SSF48403">
    <property type="entry name" value="Ankyrin repeat"/>
    <property type="match status" value="3"/>
</dbReference>
<evidence type="ECO:0000256" key="3">
    <source>
        <dbReference type="PROSITE-ProRule" id="PRU00023"/>
    </source>
</evidence>
<evidence type="ECO:0000256" key="1">
    <source>
        <dbReference type="ARBA" id="ARBA00022737"/>
    </source>
</evidence>
<dbReference type="PANTHER" id="PTHR24198:SF165">
    <property type="entry name" value="ANKYRIN REPEAT-CONTAINING PROTEIN-RELATED"/>
    <property type="match status" value="1"/>
</dbReference>
<feature type="repeat" description="ANK" evidence="3">
    <location>
        <begin position="637"/>
        <end position="669"/>
    </location>
</feature>
<comment type="caution">
    <text evidence="4">The sequence shown here is derived from an EMBL/GenBank/DDBJ whole genome shotgun (WGS) entry which is preliminary data.</text>
</comment>
<evidence type="ECO:0000313" key="5">
    <source>
        <dbReference type="Proteomes" id="UP001627154"/>
    </source>
</evidence>
<sequence length="1181" mass="134271">MLYMSEKNSFESFYFEGDEANKIDGKEVEHVVFLNQESLAEFKAMCEKIDWDSEEDCNEFLHQFYYLVNNWNGQLPNLEEFFCPADVDWLLSECVNFEGNAIEPGPIIDFVIRTGYKDQPNVDEEGKPLPHRTTPVHFAAKRKEKRIICDLFKIYDSFEVNYIDVETGLTHLHVACDNGCDDVVEKFLDLGQSPNCYTPTFLITPLYFALLNGHQKTAELLLRRGADPNVATAAEVTPLHVICRREDDSDDLLKMFFKITDDLQHKVQVDARDKWGNRPLHLALLNNNRKVAESLLRRGVDPNSPNDKGSTPLDIIYKKNYDEDFIALFFKISDEIRKKVHVDVRDKSGNTLLHRALIEQNKKMVESLLRHGADSNDANSIGFSPVHLICLLDVVDDFLKVFFRMNDEMQKMVRVDTQDDMGRTPLHLAVEFNNKEAVKVLLKRGASPNIANKDGLTPLHLICNDRHDAHELAEIFFDKEFNQVVRLDARDELGQTPLHLALSRGRKNLVRLLLTNGADPNTADDYGLTPWHLICMEGVDDDLFELFFNREIKQATQLDARDKSGRSPLHYALLANNKKAVEWLLRRGVDLNLADPRGSTPLHLISLEQVDDDMVEIFFKNNDMSKMKIEINARDESGNTPLHQALLADNKKVAVELLKIGADPNMVDYKESTPLHLICERKHDDDLAETFFEINDRKLQSVQVDARDERDRTPLQLAVLNGLQKVAELLLTRAADSDLTSEGGKTPLHIVCTSDDDDDLTKILFKINQDIEQHVDARDRWGNTPLHLALGHGKDKKAESLLRRGADPSLADESGRTALHLICLWDEDRDAKLFVDITEELRRRGQIDARDKWGNTALHQALSNGLNQKAAFLLMRGADPNAANAGGSTPLHFIAAQCSPVEDYMVDELFKIAQDLNEIVQIDAPDKMGNSPLHLALCNGEKKKAESLLRWGANPNIPNGKGLTPLHVICTRKNDDNLAKMFLKTCKEVKQLVEVDARDSSGRTPLQLAVASLLPNTVKVLLHHGADLSNFVFPTEDYLGKYVPWHSEIQDFKLIYASALLATVEHLEKRGYELTRSDALTIMKLFSEHGLFESSVDIRKCWYYYEDLAMEAKKIIVHPSLSLYDLSRLRSEEVEQLFSYENYRDLVNDEYSHYYWSSFEGSIQARAADLCKKLSTGFFMC</sequence>
<dbReference type="PROSITE" id="PS50297">
    <property type="entry name" value="ANK_REP_REGION"/>
    <property type="match status" value="12"/>
</dbReference>
<dbReference type="SMART" id="SM00248">
    <property type="entry name" value="ANK"/>
    <property type="match status" value="24"/>
</dbReference>
<dbReference type="InterPro" id="IPR002110">
    <property type="entry name" value="Ankyrin_rpt"/>
</dbReference>
<feature type="repeat" description="ANK" evidence="3">
    <location>
        <begin position="781"/>
        <end position="813"/>
    </location>
</feature>
<name>A0ABD2WQD1_9HYME</name>
<feature type="repeat" description="ANK" evidence="3">
    <location>
        <begin position="348"/>
        <end position="380"/>
    </location>
</feature>
<protein>
    <submittedName>
        <fullName evidence="4">Uncharacterized protein</fullName>
    </submittedName>
</protein>